<name>A0A3B3V3R9_9TELE</name>
<dbReference type="InterPro" id="IPR031165">
    <property type="entry name" value="GNAT_YJDJ"/>
</dbReference>
<evidence type="ECO:0000256" key="1">
    <source>
        <dbReference type="ARBA" id="ARBA00006233"/>
    </source>
</evidence>
<organism evidence="5 6">
    <name type="scientific">Poecilia latipinna</name>
    <name type="common">sailfin molly</name>
    <dbReference type="NCBI Taxonomy" id="48699"/>
    <lineage>
        <taxon>Eukaryota</taxon>
        <taxon>Metazoa</taxon>
        <taxon>Chordata</taxon>
        <taxon>Craniata</taxon>
        <taxon>Vertebrata</taxon>
        <taxon>Euteleostomi</taxon>
        <taxon>Actinopterygii</taxon>
        <taxon>Neopterygii</taxon>
        <taxon>Teleostei</taxon>
        <taxon>Neoteleostei</taxon>
        <taxon>Acanthomorphata</taxon>
        <taxon>Ovalentaria</taxon>
        <taxon>Atherinomorphae</taxon>
        <taxon>Cyprinodontiformes</taxon>
        <taxon>Poeciliidae</taxon>
        <taxon>Poeciliinae</taxon>
        <taxon>Poecilia</taxon>
    </lineage>
</organism>
<evidence type="ECO:0000256" key="3">
    <source>
        <dbReference type="ARBA" id="ARBA00031876"/>
    </source>
</evidence>
<dbReference type="RefSeq" id="XP_014914734.1">
    <property type="nucleotide sequence ID" value="XM_015059248.1"/>
</dbReference>
<dbReference type="KEGG" id="plai:106964024"/>
<dbReference type="InterPro" id="IPR045057">
    <property type="entry name" value="Gcn5-rel_NAT"/>
</dbReference>
<reference evidence="5" key="1">
    <citation type="submission" date="2025-08" db="UniProtKB">
        <authorList>
            <consortium name="Ensembl"/>
        </authorList>
    </citation>
    <scope>IDENTIFICATION</scope>
</reference>
<evidence type="ECO:0000313" key="5">
    <source>
        <dbReference type="Ensembl" id="ENSPLAP00000020405.1"/>
    </source>
</evidence>
<keyword evidence="6" id="KW-1185">Reference proteome</keyword>
<dbReference type="PANTHER" id="PTHR31435:SF9">
    <property type="entry name" value="PROTEIN NATD1"/>
    <property type="match status" value="1"/>
</dbReference>
<dbReference type="SUPFAM" id="SSF55729">
    <property type="entry name" value="Acyl-CoA N-acyltransferases (Nat)"/>
    <property type="match status" value="1"/>
</dbReference>
<sequence>MCRVFVPSEMALKITSRLFGLTHRVVSCHTASSSCSGRFKVQHDRQNRRFTVTTGSSGEGDSECAMLYYRFTGQKEVDLMSTFVPETFRGQGIAAALSQAAMDFLAEEQLKARVSCWYIKKYIDEQPEQQFKDFIIS</sequence>
<dbReference type="CDD" id="cd04301">
    <property type="entry name" value="NAT_SF"/>
    <property type="match status" value="1"/>
</dbReference>
<dbReference type="Pfam" id="PF14542">
    <property type="entry name" value="Acetyltransf_CG"/>
    <property type="match status" value="1"/>
</dbReference>
<dbReference type="InterPro" id="IPR016181">
    <property type="entry name" value="Acyl_CoA_acyltransferase"/>
</dbReference>
<proteinExistence type="inferred from homology"/>
<accession>A0A3B3V3R9</accession>
<dbReference type="Ensembl" id="ENSPLAT00000013618.1">
    <property type="protein sequence ID" value="ENSPLAP00000020405.1"/>
    <property type="gene ID" value="ENSPLAG00000003290.1"/>
</dbReference>
<dbReference type="GeneTree" id="ENSGT00390000014840"/>
<dbReference type="PROSITE" id="PS51257">
    <property type="entry name" value="PROKAR_LIPOPROTEIN"/>
    <property type="match status" value="1"/>
</dbReference>
<reference evidence="5" key="2">
    <citation type="submission" date="2025-09" db="UniProtKB">
        <authorList>
            <consortium name="Ensembl"/>
        </authorList>
    </citation>
    <scope>IDENTIFICATION</scope>
</reference>
<comment type="similarity">
    <text evidence="1">Belongs to the NATD1 family.</text>
</comment>
<evidence type="ECO:0000313" key="6">
    <source>
        <dbReference type="Proteomes" id="UP000261500"/>
    </source>
</evidence>
<dbReference type="PROSITE" id="PS51729">
    <property type="entry name" value="GNAT_YJDJ"/>
    <property type="match status" value="1"/>
</dbReference>
<dbReference type="Proteomes" id="UP000261500">
    <property type="component" value="Unplaced"/>
</dbReference>
<dbReference type="AlphaFoldDB" id="A0A3B3V3R9"/>
<dbReference type="Gene3D" id="3.40.630.30">
    <property type="match status" value="1"/>
</dbReference>
<feature type="domain" description="N-acetyltransferase" evidence="4">
    <location>
        <begin position="42"/>
        <end position="136"/>
    </location>
</feature>
<dbReference type="OrthoDB" id="74247at2759"/>
<dbReference type="PANTHER" id="PTHR31435">
    <property type="entry name" value="PROTEIN NATD1"/>
    <property type="match status" value="1"/>
</dbReference>
<evidence type="ECO:0000259" key="4">
    <source>
        <dbReference type="PROSITE" id="PS51729"/>
    </source>
</evidence>
<dbReference type="STRING" id="48699.ENSPLAP00000020405"/>
<evidence type="ECO:0000256" key="2">
    <source>
        <dbReference type="ARBA" id="ARBA00020243"/>
    </source>
</evidence>
<protein>
    <recommendedName>
        <fullName evidence="2">Protein NATD1</fullName>
    </recommendedName>
    <alternativeName>
        <fullName evidence="3">N-acetyltransferase domain-containing protein 1</fullName>
    </alternativeName>
</protein>
<dbReference type="RefSeq" id="XP_014914733.1">
    <property type="nucleotide sequence ID" value="XM_015059247.1"/>
</dbReference>
<dbReference type="GeneID" id="106964024"/>